<reference evidence="11" key="1">
    <citation type="journal article" date="2017" name="Appl. Environ. Microbiol.">
        <title>Genomic analysis of Calderihabitans maritimus KKC1, a thermophilic hydrogenogenic carboxydotrophic bacterium isolated from marine sediment.</title>
        <authorList>
            <person name="Omae K."/>
            <person name="Yoneda Y."/>
            <person name="Fukuyama Y."/>
            <person name="Yoshida T."/>
            <person name="Sako Y."/>
        </authorList>
    </citation>
    <scope>NUCLEOTIDE SEQUENCE [LARGE SCALE GENOMIC DNA]</scope>
    <source>
        <strain evidence="11">KKC1</strain>
    </source>
</reference>
<feature type="transmembrane region" description="Helical" evidence="8">
    <location>
        <begin position="233"/>
        <end position="255"/>
    </location>
</feature>
<name>A0A1Z5HPD1_9FIRM</name>
<keyword evidence="3" id="KW-0813">Transport</keyword>
<feature type="transmembrane region" description="Helical" evidence="8">
    <location>
        <begin position="261"/>
        <end position="285"/>
    </location>
</feature>
<feature type="transmembrane region" description="Helical" evidence="8">
    <location>
        <begin position="350"/>
        <end position="371"/>
    </location>
</feature>
<evidence type="ECO:0000256" key="5">
    <source>
        <dbReference type="ARBA" id="ARBA00022692"/>
    </source>
</evidence>
<dbReference type="GO" id="GO:0140359">
    <property type="term" value="F:ABC-type transporter activity"/>
    <property type="evidence" value="ECO:0007669"/>
    <property type="project" value="InterPro"/>
</dbReference>
<organism evidence="10 11">
    <name type="scientific">Calderihabitans maritimus</name>
    <dbReference type="NCBI Taxonomy" id="1246530"/>
    <lineage>
        <taxon>Bacteria</taxon>
        <taxon>Bacillati</taxon>
        <taxon>Bacillota</taxon>
        <taxon>Clostridia</taxon>
        <taxon>Neomoorellales</taxon>
        <taxon>Calderihabitantaceae</taxon>
        <taxon>Calderihabitans</taxon>
    </lineage>
</organism>
<dbReference type="OrthoDB" id="9776218at2"/>
<dbReference type="InterPro" id="IPR047817">
    <property type="entry name" value="ABC2_TM_bact-type"/>
</dbReference>
<evidence type="ECO:0000256" key="3">
    <source>
        <dbReference type="ARBA" id="ARBA00022448"/>
    </source>
</evidence>
<dbReference type="RefSeq" id="WP_088552923.1">
    <property type="nucleotide sequence ID" value="NZ_BDGJ01000016.1"/>
</dbReference>
<dbReference type="Proteomes" id="UP000197032">
    <property type="component" value="Unassembled WGS sequence"/>
</dbReference>
<evidence type="ECO:0000256" key="8">
    <source>
        <dbReference type="SAM" id="Phobius"/>
    </source>
</evidence>
<dbReference type="EMBL" id="BDGJ01000016">
    <property type="protein sequence ID" value="GAW91379.1"/>
    <property type="molecule type" value="Genomic_DNA"/>
</dbReference>
<evidence type="ECO:0000256" key="6">
    <source>
        <dbReference type="ARBA" id="ARBA00022989"/>
    </source>
</evidence>
<evidence type="ECO:0000256" key="2">
    <source>
        <dbReference type="ARBA" id="ARBA00007783"/>
    </source>
</evidence>
<keyword evidence="7 8" id="KW-0472">Membrane</keyword>
<feature type="transmembrane region" description="Helical" evidence="8">
    <location>
        <begin position="297"/>
        <end position="314"/>
    </location>
</feature>
<evidence type="ECO:0000256" key="7">
    <source>
        <dbReference type="ARBA" id="ARBA00023136"/>
    </source>
</evidence>
<keyword evidence="4" id="KW-1003">Cell membrane</keyword>
<keyword evidence="5 8" id="KW-0812">Transmembrane</keyword>
<dbReference type="Pfam" id="PF12698">
    <property type="entry name" value="ABC2_membrane_3"/>
    <property type="match status" value="1"/>
</dbReference>
<comment type="caution">
    <text evidence="10">The sequence shown here is derived from an EMBL/GenBank/DDBJ whole genome shotgun (WGS) entry which is preliminary data.</text>
</comment>
<feature type="domain" description="ABC transmembrane type-2" evidence="9">
    <location>
        <begin position="134"/>
        <end position="376"/>
    </location>
</feature>
<protein>
    <submittedName>
        <fullName evidence="10">ABC transporter</fullName>
    </submittedName>
</protein>
<evidence type="ECO:0000313" key="10">
    <source>
        <dbReference type="EMBL" id="GAW91379.1"/>
    </source>
</evidence>
<gene>
    <name evidence="10" type="ORF">KKC1_05410</name>
</gene>
<feature type="transmembrane region" description="Helical" evidence="8">
    <location>
        <begin position="21"/>
        <end position="42"/>
    </location>
</feature>
<comment type="similarity">
    <text evidence="2">Belongs to the ABC-2 integral membrane protein family.</text>
</comment>
<keyword evidence="11" id="KW-1185">Reference proteome</keyword>
<keyword evidence="6 8" id="KW-1133">Transmembrane helix</keyword>
<feature type="transmembrane region" description="Helical" evidence="8">
    <location>
        <begin position="320"/>
        <end position="338"/>
    </location>
</feature>
<evidence type="ECO:0000256" key="4">
    <source>
        <dbReference type="ARBA" id="ARBA00022475"/>
    </source>
</evidence>
<evidence type="ECO:0000259" key="9">
    <source>
        <dbReference type="PROSITE" id="PS51012"/>
    </source>
</evidence>
<dbReference type="Gene3D" id="3.40.1710.10">
    <property type="entry name" value="abc type-2 transporter like domain"/>
    <property type="match status" value="1"/>
</dbReference>
<dbReference type="InterPro" id="IPR051449">
    <property type="entry name" value="ABC-2_transporter_component"/>
</dbReference>
<dbReference type="PANTHER" id="PTHR30294">
    <property type="entry name" value="MEMBRANE COMPONENT OF ABC TRANSPORTER YHHJ-RELATED"/>
    <property type="match status" value="1"/>
</dbReference>
<evidence type="ECO:0000313" key="11">
    <source>
        <dbReference type="Proteomes" id="UP000197032"/>
    </source>
</evidence>
<accession>A0A1Z5HPD1</accession>
<dbReference type="AlphaFoldDB" id="A0A1Z5HPD1"/>
<dbReference type="PANTHER" id="PTHR30294:SF29">
    <property type="entry name" value="MULTIDRUG ABC TRANSPORTER PERMEASE YBHS-RELATED"/>
    <property type="match status" value="1"/>
</dbReference>
<dbReference type="InterPro" id="IPR013525">
    <property type="entry name" value="ABC2_TM"/>
</dbReference>
<comment type="subcellular location">
    <subcellularLocation>
        <location evidence="1">Cell membrane</location>
        <topology evidence="1">Multi-pass membrane protein</topology>
    </subcellularLocation>
</comment>
<evidence type="ECO:0000256" key="1">
    <source>
        <dbReference type="ARBA" id="ARBA00004651"/>
    </source>
</evidence>
<dbReference type="PROSITE" id="PS51012">
    <property type="entry name" value="ABC_TM2"/>
    <property type="match status" value="1"/>
</dbReference>
<proteinExistence type="inferred from homology"/>
<sequence>MKWNRIRAIIWKEFIQIRRDKPSLAIALLLPLVMMLIFGYAVNTDVDNIKTVVFDQDMSSSSRRLIQSFEATGTFNVVGHVFSYEELRNSIDGGYAKVGLVVPPGLGRDLYSGKSASLQIIIDGSDPLVATKALSTARMLAQAKSFVIQKERLQSRGINEKSLKMPIDLRSRVWYNPDMESIKFNIPGLVGVVLQNITVMLTAFALVRERERGTLEQLIITPIKPAELIIGKLIPYIFIGLFDVLLVITVAVFWFDVPIKGSFLLLMSLALIFLWTALGFGLMISTVARTQLQAMQASFALILPSVLLSGFMFPRESMPAFIYFIGNFIPITYFLRVLRGIILKGVGIEFLWTEVVWLVSMSAGIFLLSLLRFKKKLD</sequence>
<dbReference type="GO" id="GO:0005886">
    <property type="term" value="C:plasma membrane"/>
    <property type="evidence" value="ECO:0007669"/>
    <property type="project" value="UniProtKB-SubCell"/>
</dbReference>